<organism evidence="2">
    <name type="scientific">marine sediment metagenome</name>
    <dbReference type="NCBI Taxonomy" id="412755"/>
    <lineage>
        <taxon>unclassified sequences</taxon>
        <taxon>metagenomes</taxon>
        <taxon>ecological metagenomes</taxon>
    </lineage>
</organism>
<evidence type="ECO:0000259" key="1">
    <source>
        <dbReference type="PROSITE" id="PS50972"/>
    </source>
</evidence>
<dbReference type="InterPro" id="IPR000489">
    <property type="entry name" value="Pterin-binding_dom"/>
</dbReference>
<dbReference type="Pfam" id="PF00809">
    <property type="entry name" value="Pterin_bind"/>
    <property type="match status" value="1"/>
</dbReference>
<dbReference type="InterPro" id="IPR045031">
    <property type="entry name" value="DHP_synth-like"/>
</dbReference>
<dbReference type="EMBL" id="BARS01054085">
    <property type="protein sequence ID" value="GAG45464.1"/>
    <property type="molecule type" value="Genomic_DNA"/>
</dbReference>
<accession>X0XQM9</accession>
<reference evidence="2" key="1">
    <citation type="journal article" date="2014" name="Front. Microbiol.">
        <title>High frequency of phylogenetically diverse reductive dehalogenase-homologous genes in deep subseafloor sedimentary metagenomes.</title>
        <authorList>
            <person name="Kawai M."/>
            <person name="Futagami T."/>
            <person name="Toyoda A."/>
            <person name="Takaki Y."/>
            <person name="Nishi S."/>
            <person name="Hori S."/>
            <person name="Arai W."/>
            <person name="Tsubouchi T."/>
            <person name="Morono Y."/>
            <person name="Uchiyama I."/>
            <person name="Ito T."/>
            <person name="Fujiyama A."/>
            <person name="Inagaki F."/>
            <person name="Takami H."/>
        </authorList>
    </citation>
    <scope>NUCLEOTIDE SEQUENCE</scope>
    <source>
        <strain evidence="2">Expedition CK06-06</strain>
    </source>
</reference>
<dbReference type="PANTHER" id="PTHR20941">
    <property type="entry name" value="FOLATE SYNTHESIS PROTEINS"/>
    <property type="match status" value="1"/>
</dbReference>
<name>X0XQM9_9ZZZZ</name>
<evidence type="ECO:0000313" key="2">
    <source>
        <dbReference type="EMBL" id="GAG45464.1"/>
    </source>
</evidence>
<comment type="caution">
    <text evidence="2">The sequence shown here is derived from an EMBL/GenBank/DDBJ whole genome shotgun (WGS) entry which is preliminary data.</text>
</comment>
<feature type="domain" description="Pterin-binding" evidence="1">
    <location>
        <begin position="1"/>
        <end position="102"/>
    </location>
</feature>
<dbReference type="GO" id="GO:0004156">
    <property type="term" value="F:dihydropteroate synthase activity"/>
    <property type="evidence" value="ECO:0007669"/>
    <property type="project" value="TreeGrafter"/>
</dbReference>
<dbReference type="SUPFAM" id="SSF51717">
    <property type="entry name" value="Dihydropteroate synthetase-like"/>
    <property type="match status" value="1"/>
</dbReference>
<dbReference type="PANTHER" id="PTHR20941:SF1">
    <property type="entry name" value="FOLIC ACID SYNTHESIS PROTEIN FOL1"/>
    <property type="match status" value="1"/>
</dbReference>
<dbReference type="AlphaFoldDB" id="X0XQM9"/>
<protein>
    <recommendedName>
        <fullName evidence="1">Pterin-binding domain-containing protein</fullName>
    </recommendedName>
</protein>
<dbReference type="PROSITE" id="PS50972">
    <property type="entry name" value="PTERIN_BINDING"/>
    <property type="match status" value="1"/>
</dbReference>
<sequence length="118" mass="12889">MDSLRIARERGLPDERVIVDPGFNFGWTEEQALEMLRRLGELRALGRPLLVGTSRKSTIGVVLGLPVEERLEGTAATVALAIASGADIVRVHDVKEMARVARMADAVVRGWTKPEAQT</sequence>
<dbReference type="Gene3D" id="3.20.20.20">
    <property type="entry name" value="Dihydropteroate synthase-like"/>
    <property type="match status" value="1"/>
</dbReference>
<proteinExistence type="predicted"/>
<dbReference type="GO" id="GO:0005829">
    <property type="term" value="C:cytosol"/>
    <property type="evidence" value="ECO:0007669"/>
    <property type="project" value="TreeGrafter"/>
</dbReference>
<gene>
    <name evidence="2" type="ORF">S01H1_80143</name>
</gene>
<dbReference type="GO" id="GO:0046654">
    <property type="term" value="P:tetrahydrofolate biosynthetic process"/>
    <property type="evidence" value="ECO:0007669"/>
    <property type="project" value="TreeGrafter"/>
</dbReference>
<dbReference type="InterPro" id="IPR011005">
    <property type="entry name" value="Dihydropteroate_synth-like_sf"/>
</dbReference>